<dbReference type="InterPro" id="IPR029052">
    <property type="entry name" value="Metallo-depent_PP-like"/>
</dbReference>
<dbReference type="Proteomes" id="UP001055048">
    <property type="component" value="Unassembled WGS sequence"/>
</dbReference>
<accession>A0A174C635</accession>
<dbReference type="Gene3D" id="3.60.21.10">
    <property type="match status" value="1"/>
</dbReference>
<comment type="similarity">
    <text evidence="1">Belongs to the CapA family.</text>
</comment>
<dbReference type="InterPro" id="IPR052169">
    <property type="entry name" value="CW_Biosynth-Accessory"/>
</dbReference>
<reference evidence="12 13" key="4">
    <citation type="submission" date="2018-08" db="EMBL/GenBank/DDBJ databases">
        <title>A genome reference for cultivated species of the human gut microbiota.</title>
        <authorList>
            <person name="Zou Y."/>
            <person name="Xue W."/>
            <person name="Luo G."/>
        </authorList>
    </citation>
    <scope>NUCLEOTIDE SEQUENCE [LARGE SCALE GENOMIC DNA]</scope>
    <source>
        <strain evidence="8 13">AF17-20</strain>
        <strain evidence="9 12">AM18-14LB</strain>
    </source>
</reference>
<dbReference type="EMBL" id="QRXV01000008">
    <property type="protein sequence ID" value="RGU39543.1"/>
    <property type="molecule type" value="Genomic_DNA"/>
</dbReference>
<dbReference type="AlphaFoldDB" id="A0A174C635"/>
<evidence type="ECO:0000313" key="8">
    <source>
        <dbReference type="EMBL" id="RGU39543.1"/>
    </source>
</evidence>
<dbReference type="Proteomes" id="UP000284022">
    <property type="component" value="Unassembled WGS sequence"/>
</dbReference>
<evidence type="ECO:0000313" key="11">
    <source>
        <dbReference type="Proteomes" id="UP000196329"/>
    </source>
</evidence>
<evidence type="ECO:0000313" key="5">
    <source>
        <dbReference type="EMBL" id="MDC1857352.1"/>
    </source>
</evidence>
<dbReference type="PANTHER" id="PTHR33393:SF12">
    <property type="entry name" value="CAPSULE BIOSYNTHESIS PROTEIN CAPA"/>
    <property type="match status" value="1"/>
</dbReference>
<dbReference type="RefSeq" id="WP_057089501.1">
    <property type="nucleotide sequence ID" value="NZ_BQNL01000001.1"/>
</dbReference>
<evidence type="ECO:0000313" key="10">
    <source>
        <dbReference type="Proteomes" id="UP000095419"/>
    </source>
</evidence>
<evidence type="ECO:0000313" key="4">
    <source>
        <dbReference type="EMBL" id="GKH15090.1"/>
    </source>
</evidence>
<dbReference type="InterPro" id="IPR019079">
    <property type="entry name" value="Capsule_synth_CapA"/>
</dbReference>
<dbReference type="SMART" id="SM00854">
    <property type="entry name" value="PGA_cap"/>
    <property type="match status" value="1"/>
</dbReference>
<reference evidence="7" key="3">
    <citation type="journal article" date="2018" name="BMC Genomics">
        <title>Whole genome sequencing and function prediction of 133 gut anaerobes isolated from chicken caecum in pure cultures.</title>
        <authorList>
            <person name="Medvecky M."/>
            <person name="Cejkova D."/>
            <person name="Polansky O."/>
            <person name="Karasova D."/>
            <person name="Kubasova T."/>
            <person name="Cizek A."/>
            <person name="Rychlik I."/>
        </authorList>
    </citation>
    <scope>NUCLEOTIDE SEQUENCE</scope>
    <source>
        <strain evidence="7">An67</strain>
    </source>
</reference>
<dbReference type="EMBL" id="QRJL01000005">
    <property type="protein sequence ID" value="RHH31515.1"/>
    <property type="molecule type" value="Genomic_DNA"/>
</dbReference>
<name>A0A174C635_BACUN</name>
<dbReference type="Proteomes" id="UP001222603">
    <property type="component" value="Unassembled WGS sequence"/>
</dbReference>
<dbReference type="Proteomes" id="UP000095419">
    <property type="component" value="Unassembled WGS sequence"/>
</dbReference>
<reference evidence="3 10" key="1">
    <citation type="submission" date="2015-09" db="EMBL/GenBank/DDBJ databases">
        <authorList>
            <consortium name="Pathogen Informatics"/>
        </authorList>
    </citation>
    <scope>NUCLEOTIDE SEQUENCE [LARGE SCALE GENOMIC DNA]</scope>
    <source>
        <strain evidence="3 10">2789STDY5608791</strain>
    </source>
</reference>
<evidence type="ECO:0000313" key="12">
    <source>
        <dbReference type="Proteomes" id="UP000283766"/>
    </source>
</evidence>
<evidence type="ECO:0000259" key="2">
    <source>
        <dbReference type="SMART" id="SM00854"/>
    </source>
</evidence>
<dbReference type="SUPFAM" id="SSF56300">
    <property type="entry name" value="Metallo-dependent phosphatases"/>
    <property type="match status" value="1"/>
</dbReference>
<reference evidence="5" key="6">
    <citation type="submission" date="2022-10" db="EMBL/GenBank/DDBJ databases">
        <title>Human gut microbiome strain richness.</title>
        <authorList>
            <person name="Chen-Liaw A."/>
        </authorList>
    </citation>
    <scope>NUCLEOTIDE SEQUENCE</scope>
    <source>
        <strain evidence="6">1001713st1_F9_1001713B170221_170320</strain>
        <strain evidence="5">BSD2780061687st1_G10_BSD2780061687b_171204</strain>
    </source>
</reference>
<evidence type="ECO:0000313" key="9">
    <source>
        <dbReference type="EMBL" id="RHH31515.1"/>
    </source>
</evidence>
<evidence type="ECO:0000256" key="1">
    <source>
        <dbReference type="ARBA" id="ARBA00005662"/>
    </source>
</evidence>
<feature type="domain" description="Capsule synthesis protein CapA" evidence="2">
    <location>
        <begin position="3"/>
        <end position="293"/>
    </location>
</feature>
<dbReference type="EMBL" id="NFHS01000007">
    <property type="protein sequence ID" value="OUN53462.1"/>
    <property type="molecule type" value="Genomic_DNA"/>
</dbReference>
<protein>
    <submittedName>
        <fullName evidence="8">CapA family protein</fullName>
    </submittedName>
    <submittedName>
        <fullName evidence="3">Capsule synthesis protein, CapA</fullName>
    </submittedName>
</protein>
<evidence type="ECO:0000313" key="13">
    <source>
        <dbReference type="Proteomes" id="UP000284022"/>
    </source>
</evidence>
<dbReference type="PANTHER" id="PTHR33393">
    <property type="entry name" value="POLYGLUTAMINE SYNTHESIS ACCESSORY PROTEIN RV0574C-RELATED"/>
    <property type="match status" value="1"/>
</dbReference>
<dbReference type="EMBL" id="BQNL01000001">
    <property type="protein sequence ID" value="GKH15090.1"/>
    <property type="molecule type" value="Genomic_DNA"/>
</dbReference>
<reference evidence="11" key="2">
    <citation type="submission" date="2017-04" db="EMBL/GenBank/DDBJ databases">
        <title>Function of individual gut microbiota members based on whole genome sequencing of pure cultures obtained from chicken caecum.</title>
        <authorList>
            <person name="Medvecky M."/>
            <person name="Cejkova D."/>
            <person name="Polansky O."/>
            <person name="Karasova D."/>
            <person name="Kubasova T."/>
            <person name="Cizek A."/>
            <person name="Rychlik I."/>
        </authorList>
    </citation>
    <scope>NUCLEOTIDE SEQUENCE [LARGE SCALE GENOMIC DNA]</scope>
    <source>
        <strain evidence="11">An67</strain>
    </source>
</reference>
<dbReference type="Proteomes" id="UP000283766">
    <property type="component" value="Unassembled WGS sequence"/>
</dbReference>
<sequence length="387" mass="43207">MIKLSFLGDIMCLKAQNDAVMKKHGEYRYDGYLSGLAPLLKDSNYVIANLESPIMRSPYTQDNITQSDVCFATPSSLLDEVKAAGIDFVATCNNHCLDRGVDGLSETLRCIKAAGIDCSGSYLTVGDSEKVFVKQVGTLKVAVICCTFGTNSQLNGVFLNEDEQWRIDLTKKQQKLLKLEFKTSGEGKSIEKYISDDVSPAAITNSKNQVFLERVLEKVHKAKEVADIVVAYPHVGGQYNPSPGFYTRFIIDSLKEAGADIIVANHPHTSLRCERLDNGVFCAYALGNLAFTPDVGFFLDNVLAEFGIVLHSYWDESTKRLIKLTFNVTRCMIGEDGITRVVEVSELYNRLTNKSERERLMIDNESVVNRFAGWAKSFEPYKEYVIF</sequence>
<dbReference type="Proteomes" id="UP000196329">
    <property type="component" value="Unassembled WGS sequence"/>
</dbReference>
<dbReference type="Proteomes" id="UP001214113">
    <property type="component" value="Unassembled WGS sequence"/>
</dbReference>
<organism evidence="8 13">
    <name type="scientific">Bacteroides uniformis</name>
    <dbReference type="NCBI Taxonomy" id="820"/>
    <lineage>
        <taxon>Bacteria</taxon>
        <taxon>Pseudomonadati</taxon>
        <taxon>Bacteroidota</taxon>
        <taxon>Bacteroidia</taxon>
        <taxon>Bacteroidales</taxon>
        <taxon>Bacteroidaceae</taxon>
        <taxon>Bacteroides</taxon>
    </lineage>
</organism>
<dbReference type="Pfam" id="PF09587">
    <property type="entry name" value="PGA_cap"/>
    <property type="match status" value="1"/>
</dbReference>
<gene>
    <name evidence="7" type="ORF">B5G17_13975</name>
    <name evidence="4" type="ORF">CE91St12_33000</name>
    <name evidence="9" type="ORF">DW216_09450</name>
    <name evidence="8" type="ORF">DWW83_09435</name>
    <name evidence="3" type="ORF">ERS417307_03499</name>
    <name evidence="6" type="ORF">POZ10_02130</name>
    <name evidence="5" type="ORF">POZ22_21645</name>
</gene>
<dbReference type="EMBL" id="CYZF01000011">
    <property type="protein sequence ID" value="CUP33624.1"/>
    <property type="molecule type" value="Genomic_DNA"/>
</dbReference>
<evidence type="ECO:0000313" key="3">
    <source>
        <dbReference type="EMBL" id="CUP33624.1"/>
    </source>
</evidence>
<reference evidence="4" key="5">
    <citation type="submission" date="2022-01" db="EMBL/GenBank/DDBJ databases">
        <title>Novel bile acid biosynthetic pathways are enriched in the microbiome of centenarians.</title>
        <authorList>
            <person name="Sato Y."/>
            <person name="Atarashi K."/>
            <person name="Plichta R.D."/>
            <person name="Arai Y."/>
            <person name="Sasajima S."/>
            <person name="Kearney M.S."/>
            <person name="Suda W."/>
            <person name="Takeshita K."/>
            <person name="Sasaki T."/>
            <person name="Okamoto S."/>
            <person name="Skelly N.A."/>
            <person name="Okamura Y."/>
            <person name="Vlamakis H."/>
            <person name="Li Y."/>
            <person name="Tanoue T."/>
            <person name="Takei H."/>
            <person name="Nittono H."/>
            <person name="Narushima S."/>
            <person name="Irie J."/>
            <person name="Itoh H."/>
            <person name="Moriya K."/>
            <person name="Sugiura Y."/>
            <person name="Suematsu M."/>
            <person name="Moritoki N."/>
            <person name="Shibata S."/>
            <person name="Littman R.D."/>
            <person name="Fischbach A.M."/>
            <person name="Uwamino Y."/>
            <person name="Inoue T."/>
            <person name="Honda A."/>
            <person name="Hattori M."/>
            <person name="Murai T."/>
            <person name="Xavier J.R."/>
            <person name="Hirose N."/>
            <person name="Honda K."/>
        </authorList>
    </citation>
    <scope>NUCLEOTIDE SEQUENCE</scope>
    <source>
        <strain evidence="4">CE91-St12</strain>
    </source>
</reference>
<evidence type="ECO:0000313" key="6">
    <source>
        <dbReference type="EMBL" id="MDC1899414.1"/>
    </source>
</evidence>
<evidence type="ECO:0000313" key="7">
    <source>
        <dbReference type="EMBL" id="OUN53462.1"/>
    </source>
</evidence>
<dbReference type="EMBL" id="JAQNSI010000064">
    <property type="protein sequence ID" value="MDC1899414.1"/>
    <property type="molecule type" value="Genomic_DNA"/>
</dbReference>
<dbReference type="EMBL" id="JAQNSB010000056">
    <property type="protein sequence ID" value="MDC1857352.1"/>
    <property type="molecule type" value="Genomic_DNA"/>
</dbReference>
<proteinExistence type="inferred from homology"/>